<name>A7IAQ8_METB6</name>
<keyword evidence="2" id="KW-1185">Reference proteome</keyword>
<dbReference type="HOGENOM" id="CLU_134817_0_0_2"/>
<proteinExistence type="predicted"/>
<dbReference type="EMBL" id="CP000780">
    <property type="protein sequence ID" value="ABS56819.1"/>
    <property type="molecule type" value="Genomic_DNA"/>
</dbReference>
<dbReference type="GeneID" id="5411260"/>
<dbReference type="KEGG" id="mbn:Mboo_2305"/>
<dbReference type="AlphaFoldDB" id="A7IAQ8"/>
<evidence type="ECO:0000313" key="2">
    <source>
        <dbReference type="Proteomes" id="UP000002408"/>
    </source>
</evidence>
<dbReference type="STRING" id="456442.Mboo_2305"/>
<dbReference type="eggNOG" id="arCOG04418">
    <property type="taxonomic scope" value="Archaea"/>
</dbReference>
<dbReference type="RefSeq" id="WP_012107879.1">
    <property type="nucleotide sequence ID" value="NC_009712.1"/>
</dbReference>
<gene>
    <name evidence="1" type="ordered locus">Mboo_2305</name>
</gene>
<dbReference type="OrthoDB" id="146786at2157"/>
<sequence length="153" mass="17218">MTLRITVAAPFRHTRKDALRKNELVYYYALDRKWMSTEQATVLLKRAEESGLLRQENGVYTILFDPATETIPMGFRPGSTVFEAHDPTQELIGRITKARNVPETEVASEMNAVIREQFGGNLLPPAALVLLAKKYGVPYEDLREVLIAALKKG</sequence>
<evidence type="ECO:0008006" key="3">
    <source>
        <dbReference type="Google" id="ProtNLM"/>
    </source>
</evidence>
<dbReference type="InterPro" id="IPR018716">
    <property type="entry name" value="DUF2240"/>
</dbReference>
<reference evidence="2" key="1">
    <citation type="journal article" date="2015" name="Microbiology">
        <title>Genome of Methanoregula boonei 6A8 reveals adaptations to oligotrophic peatland environments.</title>
        <authorList>
            <person name="Braeuer S."/>
            <person name="Cadillo-Quiroz H."/>
            <person name="Kyrpides N."/>
            <person name="Woyke T."/>
            <person name="Goodwin L."/>
            <person name="Detter C."/>
            <person name="Podell S."/>
            <person name="Yavitt J.B."/>
            <person name="Zinder S.H."/>
        </authorList>
    </citation>
    <scope>NUCLEOTIDE SEQUENCE [LARGE SCALE GENOMIC DNA]</scope>
    <source>
        <strain evidence="2">DSM 21154 / JCM 14090 / 6A8</strain>
    </source>
</reference>
<accession>A7IAQ8</accession>
<dbReference type="Proteomes" id="UP000002408">
    <property type="component" value="Chromosome"/>
</dbReference>
<dbReference type="Pfam" id="PF09999">
    <property type="entry name" value="DUF2240"/>
    <property type="match status" value="1"/>
</dbReference>
<organism evidence="1 2">
    <name type="scientific">Methanoregula boonei (strain DSM 21154 / JCM 14090 / 6A8)</name>
    <dbReference type="NCBI Taxonomy" id="456442"/>
    <lineage>
        <taxon>Archaea</taxon>
        <taxon>Methanobacteriati</taxon>
        <taxon>Methanobacteriota</taxon>
        <taxon>Stenosarchaea group</taxon>
        <taxon>Methanomicrobia</taxon>
        <taxon>Methanomicrobiales</taxon>
        <taxon>Methanoregulaceae</taxon>
        <taxon>Methanoregula</taxon>
    </lineage>
</organism>
<protein>
    <recommendedName>
        <fullName evidence="3">DUF2240 family protein</fullName>
    </recommendedName>
</protein>
<evidence type="ECO:0000313" key="1">
    <source>
        <dbReference type="EMBL" id="ABS56819.1"/>
    </source>
</evidence>